<keyword evidence="2" id="KW-0812">Transmembrane</keyword>
<accession>A0A6J6BUI0</accession>
<feature type="transmembrane region" description="Helical" evidence="2">
    <location>
        <begin position="65"/>
        <end position="84"/>
    </location>
</feature>
<keyword evidence="2" id="KW-1133">Transmembrane helix</keyword>
<feature type="transmembrane region" description="Helical" evidence="2">
    <location>
        <begin position="130"/>
        <end position="153"/>
    </location>
</feature>
<feature type="transmembrane region" description="Helical" evidence="2">
    <location>
        <begin position="89"/>
        <end position="107"/>
    </location>
</feature>
<evidence type="ECO:0000256" key="1">
    <source>
        <dbReference type="SAM" id="MobiDB-lite"/>
    </source>
</evidence>
<evidence type="ECO:0000313" key="3">
    <source>
        <dbReference type="EMBL" id="CAB4542384.1"/>
    </source>
</evidence>
<feature type="region of interest" description="Disordered" evidence="1">
    <location>
        <begin position="192"/>
        <end position="217"/>
    </location>
</feature>
<gene>
    <name evidence="3" type="ORF">UFOPK1495_00280</name>
</gene>
<keyword evidence="2" id="KW-0472">Membrane</keyword>
<protein>
    <submittedName>
        <fullName evidence="3">Unannotated protein</fullName>
    </submittedName>
</protein>
<name>A0A6J6BUI0_9ZZZZ</name>
<evidence type="ECO:0000256" key="2">
    <source>
        <dbReference type="SAM" id="Phobius"/>
    </source>
</evidence>
<dbReference type="EMBL" id="CAEZSU010000018">
    <property type="protein sequence ID" value="CAB4542384.1"/>
    <property type="molecule type" value="Genomic_DNA"/>
</dbReference>
<dbReference type="AlphaFoldDB" id="A0A6J6BUI0"/>
<feature type="region of interest" description="Disordered" evidence="1">
    <location>
        <begin position="406"/>
        <end position="428"/>
    </location>
</feature>
<feature type="compositionally biased region" description="Polar residues" evidence="1">
    <location>
        <begin position="1"/>
        <end position="21"/>
    </location>
</feature>
<proteinExistence type="predicted"/>
<reference evidence="3" key="1">
    <citation type="submission" date="2020-05" db="EMBL/GenBank/DDBJ databases">
        <authorList>
            <person name="Chiriac C."/>
            <person name="Salcher M."/>
            <person name="Ghai R."/>
            <person name="Kavagutti S V."/>
        </authorList>
    </citation>
    <scope>NUCLEOTIDE SEQUENCE</scope>
</reference>
<organism evidence="3">
    <name type="scientific">freshwater metagenome</name>
    <dbReference type="NCBI Taxonomy" id="449393"/>
    <lineage>
        <taxon>unclassified sequences</taxon>
        <taxon>metagenomes</taxon>
        <taxon>ecological metagenomes</taxon>
    </lineage>
</organism>
<sequence length="428" mass="44984">MDSGSNAAPNPAEQSVGNAQVSPDGPGRSDRDQTVRWLAAILSLTAAAIHFGYAPHHLSDDWAHGWFFMVIAAYQCLFAVLIVARPRRWVWASAIVVNAGIIATWLVSRTVGLPFGPEELRSESFSAPDIVSSVIAGVIIVLSIVALSFPAVLQRQSQDRVSLRFAAFAIGTVAVVLGALMLTPTYTSAHEAAGHGHSETTSLDGTTPCELSGPPASPGQVALDAEGHSHRGPSPQVVLTQAEREQLIAQQELARTVVAKYPTVADAEAGGYRKSTEFVPCIGAHYTNPRLTFGFNPARPSELLFDGTSPNSKIVGLSYLVFSLGGAPDGFAGGNDIWHQHNSNGGLCQKGGVIVGAEAMSEDDCKALGGNKIALDNVWMLHDWIVPGWECSWGVFAGECPELGGRTGGTAWDEPAPGSAGAQLTAAK</sequence>
<feature type="region of interest" description="Disordered" evidence="1">
    <location>
        <begin position="1"/>
        <end position="31"/>
    </location>
</feature>
<feature type="transmembrane region" description="Helical" evidence="2">
    <location>
        <begin position="165"/>
        <end position="182"/>
    </location>
</feature>
<feature type="transmembrane region" description="Helical" evidence="2">
    <location>
        <begin position="35"/>
        <end position="53"/>
    </location>
</feature>